<evidence type="ECO:0000256" key="7">
    <source>
        <dbReference type="ARBA" id="ARBA00022603"/>
    </source>
</evidence>
<evidence type="ECO:0000256" key="8">
    <source>
        <dbReference type="ARBA" id="ARBA00022679"/>
    </source>
</evidence>
<dbReference type="SUPFAM" id="SSF75217">
    <property type="entry name" value="alpha/beta knot"/>
    <property type="match status" value="1"/>
</dbReference>
<dbReference type="GO" id="GO:0070475">
    <property type="term" value="P:rRNA base methylation"/>
    <property type="evidence" value="ECO:0007669"/>
    <property type="project" value="TreeGrafter"/>
</dbReference>
<dbReference type="AlphaFoldDB" id="A0A1E8CLK7"/>
<evidence type="ECO:0000256" key="1">
    <source>
        <dbReference type="ARBA" id="ARBA00004496"/>
    </source>
</evidence>
<dbReference type="STRING" id="1524254.PHACT_09555"/>
<dbReference type="OrthoDB" id="9815641at2"/>
<comment type="subcellular location">
    <subcellularLocation>
        <location evidence="1 12">Cytoplasm</location>
    </subcellularLocation>
</comment>
<keyword evidence="5 12" id="KW-0963">Cytoplasm</keyword>
<evidence type="ECO:0000256" key="6">
    <source>
        <dbReference type="ARBA" id="ARBA00022552"/>
    </source>
</evidence>
<dbReference type="PANTHER" id="PTHR30027">
    <property type="entry name" value="RIBOSOMAL RNA SMALL SUBUNIT METHYLTRANSFERASE E"/>
    <property type="match status" value="1"/>
</dbReference>
<dbReference type="InterPro" id="IPR029028">
    <property type="entry name" value="Alpha/beta_knot_MTases"/>
</dbReference>
<dbReference type="GO" id="GO:0070042">
    <property type="term" value="F:rRNA (uridine-N3-)-methyltransferase activity"/>
    <property type="evidence" value="ECO:0007669"/>
    <property type="project" value="TreeGrafter"/>
</dbReference>
<feature type="domain" description="Ribosomal RNA small subunit methyltransferase E PUA-like" evidence="14">
    <location>
        <begin position="20"/>
        <end position="64"/>
    </location>
</feature>
<evidence type="ECO:0000256" key="9">
    <source>
        <dbReference type="ARBA" id="ARBA00022691"/>
    </source>
</evidence>
<protein>
    <recommendedName>
        <fullName evidence="4 12">Ribosomal RNA small subunit methyltransferase E</fullName>
        <ecNumber evidence="3 12">2.1.1.193</ecNumber>
    </recommendedName>
</protein>
<dbReference type="InterPro" id="IPR046887">
    <property type="entry name" value="RsmE_PUA-like"/>
</dbReference>
<comment type="function">
    <text evidence="10 12">Specifically methylates the N3 position of the uracil ring of uridine 1498 (m3U1498) in 16S rRNA. Acts on the fully assembled 30S ribosomal subunit.</text>
</comment>
<dbReference type="Pfam" id="PF20260">
    <property type="entry name" value="PUA_4"/>
    <property type="match status" value="1"/>
</dbReference>
<comment type="caution">
    <text evidence="15">The sequence shown here is derived from an EMBL/GenBank/DDBJ whole genome shotgun (WGS) entry which is preliminary data.</text>
</comment>
<dbReference type="Gene3D" id="3.40.1280.10">
    <property type="match status" value="1"/>
</dbReference>
<keyword evidence="9 12" id="KW-0949">S-adenosyl-L-methionine</keyword>
<evidence type="ECO:0000256" key="2">
    <source>
        <dbReference type="ARBA" id="ARBA00005528"/>
    </source>
</evidence>
<dbReference type="Pfam" id="PF04452">
    <property type="entry name" value="Methyltrans_RNA"/>
    <property type="match status" value="1"/>
</dbReference>
<dbReference type="Gene3D" id="2.40.240.20">
    <property type="entry name" value="Hypothetical PUA domain-like, domain 1"/>
    <property type="match status" value="1"/>
</dbReference>
<dbReference type="SUPFAM" id="SSF88697">
    <property type="entry name" value="PUA domain-like"/>
    <property type="match status" value="1"/>
</dbReference>
<evidence type="ECO:0000256" key="12">
    <source>
        <dbReference type="PIRNR" id="PIRNR015601"/>
    </source>
</evidence>
<comment type="similarity">
    <text evidence="2 12">Belongs to the RNA methyltransferase RsmE family.</text>
</comment>
<dbReference type="Proteomes" id="UP000175669">
    <property type="component" value="Unassembled WGS sequence"/>
</dbReference>
<dbReference type="EMBL" id="MASR01000001">
    <property type="protein sequence ID" value="OFE13356.1"/>
    <property type="molecule type" value="Genomic_DNA"/>
</dbReference>
<keyword evidence="8 12" id="KW-0808">Transferase</keyword>
<evidence type="ECO:0000256" key="5">
    <source>
        <dbReference type="ARBA" id="ARBA00022490"/>
    </source>
</evidence>
<evidence type="ECO:0000259" key="13">
    <source>
        <dbReference type="Pfam" id="PF04452"/>
    </source>
</evidence>
<evidence type="ECO:0000313" key="16">
    <source>
        <dbReference type="Proteomes" id="UP000175669"/>
    </source>
</evidence>
<dbReference type="CDD" id="cd18084">
    <property type="entry name" value="RsmE-like"/>
    <property type="match status" value="1"/>
</dbReference>
<sequence length="240" mass="25694">MRLSRFHTDQALVADTELVLEGDQAHYLGKVLRVKPGQQCLLFNAVNGEFLAEVTSVSKRDVRLLLIESRDCTPDSALPVHLGLGLSRGERMDYAIQKATELGVTDITPLFTDFSEVKLSHERADKRAAHWQKVAISASEQCGRCSVPVIHGPVPLADWVAAVPAGQGFLLDHTGTAGFTGTAPDAVCLLVGPEGGTSDTEKALAIAAGFTTVRLGPRVLRTETAPVVALTALQLQWGDF</sequence>
<evidence type="ECO:0000313" key="15">
    <source>
        <dbReference type="EMBL" id="OFE13356.1"/>
    </source>
</evidence>
<evidence type="ECO:0000256" key="10">
    <source>
        <dbReference type="ARBA" id="ARBA00025699"/>
    </source>
</evidence>
<gene>
    <name evidence="15" type="ORF">PHACT_09555</name>
</gene>
<keyword evidence="6 12" id="KW-0698">rRNA processing</keyword>
<dbReference type="InterPro" id="IPR029026">
    <property type="entry name" value="tRNA_m1G_MTases_N"/>
</dbReference>
<feature type="domain" description="Ribosomal RNA small subunit methyltransferase E methyltransferase" evidence="13">
    <location>
        <begin position="76"/>
        <end position="234"/>
    </location>
</feature>
<evidence type="ECO:0000256" key="4">
    <source>
        <dbReference type="ARBA" id="ARBA00013673"/>
    </source>
</evidence>
<dbReference type="RefSeq" id="WP_070117349.1">
    <property type="nucleotide sequence ID" value="NZ_MASR01000001.1"/>
</dbReference>
<dbReference type="EC" id="2.1.1.193" evidence="3 12"/>
<evidence type="ECO:0000256" key="11">
    <source>
        <dbReference type="ARBA" id="ARBA00047944"/>
    </source>
</evidence>
<evidence type="ECO:0000259" key="14">
    <source>
        <dbReference type="Pfam" id="PF20260"/>
    </source>
</evidence>
<dbReference type="NCBIfam" id="NF008692">
    <property type="entry name" value="PRK11713.1-5"/>
    <property type="match status" value="1"/>
</dbReference>
<organism evidence="15 16">
    <name type="scientific">Pseudohongiella acticola</name>
    <dbReference type="NCBI Taxonomy" id="1524254"/>
    <lineage>
        <taxon>Bacteria</taxon>
        <taxon>Pseudomonadati</taxon>
        <taxon>Pseudomonadota</taxon>
        <taxon>Gammaproteobacteria</taxon>
        <taxon>Pseudomonadales</taxon>
        <taxon>Pseudohongiellaceae</taxon>
        <taxon>Pseudohongiella</taxon>
    </lineage>
</organism>
<keyword evidence="16" id="KW-1185">Reference proteome</keyword>
<reference evidence="16" key="1">
    <citation type="submission" date="2016-07" db="EMBL/GenBank/DDBJ databases">
        <authorList>
            <person name="Florea S."/>
            <person name="Webb J.S."/>
            <person name="Jaromczyk J."/>
            <person name="Schardl C.L."/>
        </authorList>
    </citation>
    <scope>NUCLEOTIDE SEQUENCE [LARGE SCALE GENOMIC DNA]</scope>
    <source>
        <strain evidence="16">KCTC 42131</strain>
    </source>
</reference>
<dbReference type="InterPro" id="IPR015947">
    <property type="entry name" value="PUA-like_sf"/>
</dbReference>
<dbReference type="InterPro" id="IPR006700">
    <property type="entry name" value="RsmE"/>
</dbReference>
<dbReference type="PANTHER" id="PTHR30027:SF3">
    <property type="entry name" value="16S RRNA (URACIL(1498)-N(3))-METHYLTRANSFERASE"/>
    <property type="match status" value="1"/>
</dbReference>
<comment type="catalytic activity">
    <reaction evidence="11 12">
        <text>uridine(1498) in 16S rRNA + S-adenosyl-L-methionine = N(3)-methyluridine(1498) in 16S rRNA + S-adenosyl-L-homocysteine + H(+)</text>
        <dbReference type="Rhea" id="RHEA:42920"/>
        <dbReference type="Rhea" id="RHEA-COMP:10283"/>
        <dbReference type="Rhea" id="RHEA-COMP:10284"/>
        <dbReference type="ChEBI" id="CHEBI:15378"/>
        <dbReference type="ChEBI" id="CHEBI:57856"/>
        <dbReference type="ChEBI" id="CHEBI:59789"/>
        <dbReference type="ChEBI" id="CHEBI:65315"/>
        <dbReference type="ChEBI" id="CHEBI:74502"/>
        <dbReference type="EC" id="2.1.1.193"/>
    </reaction>
</comment>
<evidence type="ECO:0000256" key="3">
    <source>
        <dbReference type="ARBA" id="ARBA00012328"/>
    </source>
</evidence>
<dbReference type="GO" id="GO:0005737">
    <property type="term" value="C:cytoplasm"/>
    <property type="evidence" value="ECO:0007669"/>
    <property type="project" value="UniProtKB-SubCell"/>
</dbReference>
<accession>A0A1E8CLK7</accession>
<dbReference type="InterPro" id="IPR046886">
    <property type="entry name" value="RsmE_MTase_dom"/>
</dbReference>
<dbReference type="PIRSF" id="PIRSF015601">
    <property type="entry name" value="MTase_slr0722"/>
    <property type="match status" value="1"/>
</dbReference>
<dbReference type="NCBIfam" id="TIGR00046">
    <property type="entry name" value="RsmE family RNA methyltransferase"/>
    <property type="match status" value="1"/>
</dbReference>
<name>A0A1E8CLK7_9GAMM</name>
<keyword evidence="7 12" id="KW-0489">Methyltransferase</keyword>
<proteinExistence type="inferred from homology"/>